<dbReference type="STRING" id="3821.A0A151THR0"/>
<feature type="transmembrane region" description="Helical" evidence="10">
    <location>
        <begin position="74"/>
        <end position="95"/>
    </location>
</feature>
<evidence type="ECO:0000256" key="4">
    <source>
        <dbReference type="ARBA" id="ARBA00022824"/>
    </source>
</evidence>
<keyword evidence="6 10" id="KW-0472">Membrane</keyword>
<keyword evidence="2" id="KW-0813">Transport</keyword>
<proteinExistence type="inferred from homology"/>
<comment type="similarity">
    <text evidence="9">Belongs to the auxin efflux carrier (TC 2.A.69.2) family.</text>
</comment>
<dbReference type="PANTHER" id="PTHR31651">
    <property type="match status" value="1"/>
</dbReference>
<feature type="transmembrane region" description="Helical" evidence="10">
    <location>
        <begin position="253"/>
        <end position="277"/>
    </location>
</feature>
<evidence type="ECO:0000313" key="12">
    <source>
        <dbReference type="Proteomes" id="UP000075243"/>
    </source>
</evidence>
<dbReference type="Proteomes" id="UP000075243">
    <property type="component" value="Chromosome 6"/>
</dbReference>
<evidence type="ECO:0000256" key="2">
    <source>
        <dbReference type="ARBA" id="ARBA00022448"/>
    </source>
</evidence>
<feature type="transmembrane region" description="Helical" evidence="10">
    <location>
        <begin position="44"/>
        <end position="62"/>
    </location>
</feature>
<feature type="transmembrane region" description="Helical" evidence="10">
    <location>
        <begin position="395"/>
        <end position="418"/>
    </location>
</feature>
<feature type="transmembrane region" description="Helical" evidence="10">
    <location>
        <begin position="12"/>
        <end position="32"/>
    </location>
</feature>
<keyword evidence="7" id="KW-0927">Auxin signaling pathway</keyword>
<keyword evidence="5 10" id="KW-1133">Transmembrane helix</keyword>
<evidence type="ECO:0000256" key="3">
    <source>
        <dbReference type="ARBA" id="ARBA00022692"/>
    </source>
</evidence>
<dbReference type="EMBL" id="CM003608">
    <property type="protein sequence ID" value="KYP66590.1"/>
    <property type="molecule type" value="Genomic_DNA"/>
</dbReference>
<comment type="function">
    <text evidence="8">Involved in cellular auxin homeostasis by regulating auxin metabolism. Regulates intracellular auxin accumulation at the endoplasmic reticulum and thus auxin availability for nuclear auxin signaling.</text>
</comment>
<evidence type="ECO:0000256" key="5">
    <source>
        <dbReference type="ARBA" id="ARBA00022989"/>
    </source>
</evidence>
<feature type="transmembrane region" description="Helical" evidence="10">
    <location>
        <begin position="326"/>
        <end position="347"/>
    </location>
</feature>
<gene>
    <name evidence="11" type="ORF">KK1_012887</name>
</gene>
<dbReference type="GO" id="GO:0005789">
    <property type="term" value="C:endoplasmic reticulum membrane"/>
    <property type="evidence" value="ECO:0007669"/>
    <property type="project" value="UniProtKB-SubCell"/>
</dbReference>
<name>A0A151THR0_CAJCA</name>
<dbReference type="GO" id="GO:0009734">
    <property type="term" value="P:auxin-activated signaling pathway"/>
    <property type="evidence" value="ECO:0007669"/>
    <property type="project" value="UniProtKB-KW"/>
</dbReference>
<feature type="transmembrane region" description="Helical" evidence="10">
    <location>
        <begin position="297"/>
        <end position="314"/>
    </location>
</feature>
<sequence length="419" mass="45835">MGFLELMEVASMPVIQVLLISALGALMATEYFSNLLSPDTRKALNKIVFLVFTPSLVFSSFAKSVSLEDMISWWFMPVNVGLTFLIGGIIGWILVKLLKPNLKVEGLIIAACSSGNMGNLPIVIIPAICDEKGGPFGARDVCRNNALSYASFSMALGGVFIWTYTFQVIRSRSMKFKAVEAAKILKVPNRDLDANEETHLLKDKDSENTIEEPPSTYIGDTENQIIVDHDQFNAPNKGTGSFWHRMVEVVSHLVAELVSPPVIATFFGFLFGAVGWLRNIIVGDNAPLHVIQDTLQLLGNGTIPCITLLLGGNLTQGLKSSSVKPLTLISIIIARLFVLPVIGFFIVREAAKLGLLPVDPLFQYVLVMQYAMPPAMNISTMAQLFDVGNEECSVILLWTYSAAAIALTTWSTFLLWALS</sequence>
<accession>A0A151THR0</accession>
<keyword evidence="3 10" id="KW-0812">Transmembrane</keyword>
<feature type="transmembrane region" description="Helical" evidence="10">
    <location>
        <begin position="107"/>
        <end position="128"/>
    </location>
</feature>
<dbReference type="InterPro" id="IPR045033">
    <property type="entry name" value="PILS1/3/4/5/7"/>
</dbReference>
<comment type="subcellular location">
    <subcellularLocation>
        <location evidence="1">Endoplasmic reticulum membrane</location>
        <topology evidence="1">Multi-pass membrane protein</topology>
    </subcellularLocation>
</comment>
<reference evidence="11 12" key="1">
    <citation type="journal article" date="2012" name="Nat. Biotechnol.">
        <title>Draft genome sequence of pigeonpea (Cajanus cajan), an orphan legume crop of resource-poor farmers.</title>
        <authorList>
            <person name="Varshney R.K."/>
            <person name="Chen W."/>
            <person name="Li Y."/>
            <person name="Bharti A.K."/>
            <person name="Saxena R.K."/>
            <person name="Schlueter J.A."/>
            <person name="Donoghue M.T."/>
            <person name="Azam S."/>
            <person name="Fan G."/>
            <person name="Whaley A.M."/>
            <person name="Farmer A.D."/>
            <person name="Sheridan J."/>
            <person name="Iwata A."/>
            <person name="Tuteja R."/>
            <person name="Penmetsa R.V."/>
            <person name="Wu W."/>
            <person name="Upadhyaya H.D."/>
            <person name="Yang S.P."/>
            <person name="Shah T."/>
            <person name="Saxena K.B."/>
            <person name="Michael T."/>
            <person name="McCombie W.R."/>
            <person name="Yang B."/>
            <person name="Zhang G."/>
            <person name="Yang H."/>
            <person name="Wang J."/>
            <person name="Spillane C."/>
            <person name="Cook D.R."/>
            <person name="May G.D."/>
            <person name="Xu X."/>
            <person name="Jackson S.A."/>
        </authorList>
    </citation>
    <scope>NUCLEOTIDE SEQUENCE [LARGE SCALE GENOMIC DNA]</scope>
    <source>
        <strain evidence="12">cv. Asha</strain>
    </source>
</reference>
<dbReference type="OMA" id="VIMAIVC"/>
<keyword evidence="4" id="KW-0256">Endoplasmic reticulum</keyword>
<protein>
    <submittedName>
        <fullName evidence="11">Transporter YBR287W family</fullName>
    </submittedName>
</protein>
<dbReference type="Gramene" id="C.cajan_12507.t">
    <property type="protein sequence ID" value="C.cajan_12507.t"/>
    <property type="gene ID" value="C.cajan_12507"/>
</dbReference>
<evidence type="ECO:0000256" key="9">
    <source>
        <dbReference type="ARBA" id="ARBA00025752"/>
    </source>
</evidence>
<dbReference type="PANTHER" id="PTHR31651:SF11">
    <property type="entry name" value="AUXIN EFFLUX CARRIER FAMILY PROTEIN"/>
    <property type="match status" value="1"/>
</dbReference>
<evidence type="ECO:0000313" key="11">
    <source>
        <dbReference type="EMBL" id="KYP66590.1"/>
    </source>
</evidence>
<dbReference type="Pfam" id="PF03547">
    <property type="entry name" value="Mem_trans"/>
    <property type="match status" value="1"/>
</dbReference>
<dbReference type="AlphaFoldDB" id="A0A151THR0"/>
<organism evidence="11 12">
    <name type="scientific">Cajanus cajan</name>
    <name type="common">Pigeon pea</name>
    <name type="synonym">Cajanus indicus</name>
    <dbReference type="NCBI Taxonomy" id="3821"/>
    <lineage>
        <taxon>Eukaryota</taxon>
        <taxon>Viridiplantae</taxon>
        <taxon>Streptophyta</taxon>
        <taxon>Embryophyta</taxon>
        <taxon>Tracheophyta</taxon>
        <taxon>Spermatophyta</taxon>
        <taxon>Magnoliopsida</taxon>
        <taxon>eudicotyledons</taxon>
        <taxon>Gunneridae</taxon>
        <taxon>Pentapetalae</taxon>
        <taxon>rosids</taxon>
        <taxon>fabids</taxon>
        <taxon>Fabales</taxon>
        <taxon>Fabaceae</taxon>
        <taxon>Papilionoideae</taxon>
        <taxon>50 kb inversion clade</taxon>
        <taxon>NPAAA clade</taxon>
        <taxon>indigoferoid/millettioid clade</taxon>
        <taxon>Phaseoleae</taxon>
        <taxon>Cajanus</taxon>
    </lineage>
</organism>
<evidence type="ECO:0000256" key="8">
    <source>
        <dbReference type="ARBA" id="ARBA00025100"/>
    </source>
</evidence>
<evidence type="ECO:0000256" key="6">
    <source>
        <dbReference type="ARBA" id="ARBA00023136"/>
    </source>
</evidence>
<dbReference type="InterPro" id="IPR004776">
    <property type="entry name" value="Mem_transp_PIN-like"/>
</dbReference>
<keyword evidence="12" id="KW-1185">Reference proteome</keyword>
<evidence type="ECO:0000256" key="1">
    <source>
        <dbReference type="ARBA" id="ARBA00004477"/>
    </source>
</evidence>
<evidence type="ECO:0000256" key="10">
    <source>
        <dbReference type="SAM" id="Phobius"/>
    </source>
</evidence>
<evidence type="ECO:0000256" key="7">
    <source>
        <dbReference type="ARBA" id="ARBA00023294"/>
    </source>
</evidence>
<dbReference type="GO" id="GO:0080162">
    <property type="term" value="P:endoplasmic reticulum to cytosol auxin transport"/>
    <property type="evidence" value="ECO:0007669"/>
    <property type="project" value="InterPro"/>
</dbReference>
<feature type="transmembrane region" description="Helical" evidence="10">
    <location>
        <begin position="148"/>
        <end position="169"/>
    </location>
</feature>